<evidence type="ECO:0000313" key="1">
    <source>
        <dbReference type="EMBL" id="CDI05414.1"/>
    </source>
</evidence>
<reference evidence="1 2" key="1">
    <citation type="journal article" date="2013" name="PLoS ONE">
        <title>Enrichment and Genome Sequence of the Group I.1a Ammonia-Oxidizing Archaeon ?Ca. Nitrosotenuis uzonensis? Representing a Clade Globally.</title>
        <authorList>
            <person name="Lebedeva E.V."/>
            <person name="Hatzenpichler R."/>
            <person name="Pelletier E."/>
            <person name="Schuster N."/>
            <person name="Hauzmayer S."/>
            <person name="Bulaev A."/>
            <person name="Grigor'eva N.V."/>
            <person name="Galushko A."/>
            <person name="Schmid M."/>
            <person name="Palatinszky M."/>
            <person name="Le Paslier D."/>
            <person name="Daims H."/>
            <person name="Wagner M."/>
        </authorList>
    </citation>
    <scope>NUCLEOTIDE SEQUENCE [LARGE SCALE GENOMIC DNA]</scope>
    <source>
        <strain evidence="1 2">N4</strain>
    </source>
</reference>
<protein>
    <submittedName>
        <fullName evidence="1">PHP domain protein</fullName>
    </submittedName>
</protein>
<keyword evidence="2" id="KW-1185">Reference proteome</keyword>
<proteinExistence type="predicted"/>
<comment type="caution">
    <text evidence="1">The sequence shown here is derived from an EMBL/GenBank/DDBJ whole genome shotgun (WGS) entry which is preliminary data.</text>
</comment>
<dbReference type="Proteomes" id="UP000018159">
    <property type="component" value="Unassembled WGS sequence"/>
</dbReference>
<name>V6AS60_9ARCH</name>
<dbReference type="Gene3D" id="3.20.20.140">
    <property type="entry name" value="Metal-dependent hydrolases"/>
    <property type="match status" value="1"/>
</dbReference>
<dbReference type="Pfam" id="PF13263">
    <property type="entry name" value="PHP_C"/>
    <property type="match status" value="1"/>
</dbReference>
<dbReference type="SUPFAM" id="SSF89550">
    <property type="entry name" value="PHP domain-like"/>
    <property type="match status" value="1"/>
</dbReference>
<dbReference type="InterPro" id="IPR016195">
    <property type="entry name" value="Pol/histidinol_Pase-like"/>
</dbReference>
<dbReference type="CDD" id="cd07432">
    <property type="entry name" value="PHP_HisPPase"/>
    <property type="match status" value="1"/>
</dbReference>
<dbReference type="PANTHER" id="PTHR42924:SF3">
    <property type="entry name" value="POLYMERASE_HISTIDINOL PHOSPHATASE N-TERMINAL DOMAIN-CONTAINING PROTEIN"/>
    <property type="match status" value="1"/>
</dbReference>
<dbReference type="AlphaFoldDB" id="V6AS60"/>
<accession>V6AS60</accession>
<dbReference type="OrthoDB" id="50465at2157"/>
<organism evidence="1 2">
    <name type="scientific">Candidatus Nitrosotenuis uzonensis</name>
    <dbReference type="NCBI Taxonomy" id="1407055"/>
    <lineage>
        <taxon>Archaea</taxon>
        <taxon>Nitrososphaerota</taxon>
        <taxon>Candidatus Nitrosotenuis</taxon>
    </lineage>
</organism>
<dbReference type="GO" id="GO:0035312">
    <property type="term" value="F:5'-3' DNA exonuclease activity"/>
    <property type="evidence" value="ECO:0007669"/>
    <property type="project" value="TreeGrafter"/>
</dbReference>
<dbReference type="EMBL" id="CBTY010000008">
    <property type="protein sequence ID" value="CDI05414.1"/>
    <property type="molecule type" value="Genomic_DNA"/>
</dbReference>
<gene>
    <name evidence="1" type="ORF">NITUZ_30106</name>
</gene>
<dbReference type="InterPro" id="IPR052018">
    <property type="entry name" value="PHP_domain"/>
</dbReference>
<dbReference type="GO" id="GO:0004534">
    <property type="term" value="F:5'-3' RNA exonuclease activity"/>
    <property type="evidence" value="ECO:0007669"/>
    <property type="project" value="TreeGrafter"/>
</dbReference>
<dbReference type="RefSeq" id="WP_081844846.1">
    <property type="nucleotide sequence ID" value="NZ_CBTY010000008.1"/>
</dbReference>
<sequence>MDHIRAELHCHNLFSNFHVGEKEPPFDCNITITEQLERCRTLGLGAMFVTNHNTLNGYTQILEYKNDHVKYRDIQIYPAEEITTDTGAHVIAYGIHDEIPAGLPLEEIVDEIRRQDAISCAPHPFSLLDALREKAKMCDLIEVFNSNNVDVISNARATKFSMEHNKIGVAGSDSHVLSTLGRCVNLLEAENNLDDALYSMRHGKISILSTGYAREKETLEHIKYKINNSKDYLAEYIREHYPNSEWMLSFLLRIYDANQNSYLWSLVYKLAVFLMKRVSRKINMLDYDPSEIASRNLSRMLKMAI</sequence>
<dbReference type="STRING" id="1407055.NITUZ_30106"/>
<evidence type="ECO:0000313" key="2">
    <source>
        <dbReference type="Proteomes" id="UP000018159"/>
    </source>
</evidence>
<dbReference type="PANTHER" id="PTHR42924">
    <property type="entry name" value="EXONUCLEASE"/>
    <property type="match status" value="1"/>
</dbReference>